<accession>A0A8J3H281</accession>
<reference evidence="1" key="2">
    <citation type="submission" date="2020-09" db="EMBL/GenBank/DDBJ databases">
        <authorList>
            <person name="Sun Q."/>
            <person name="Kim S."/>
        </authorList>
    </citation>
    <scope>NUCLEOTIDE SEQUENCE</scope>
    <source>
        <strain evidence="1">KCTC 42650</strain>
    </source>
</reference>
<gene>
    <name evidence="1" type="ORF">GCM10017056_43230</name>
</gene>
<evidence type="ECO:0008006" key="3">
    <source>
        <dbReference type="Google" id="ProtNLM"/>
    </source>
</evidence>
<dbReference type="EMBL" id="BNCJ01000019">
    <property type="protein sequence ID" value="GHF67340.1"/>
    <property type="molecule type" value="Genomic_DNA"/>
</dbReference>
<organism evidence="1 2">
    <name type="scientific">Seohaeicola zhoushanensis</name>
    <dbReference type="NCBI Taxonomy" id="1569283"/>
    <lineage>
        <taxon>Bacteria</taxon>
        <taxon>Pseudomonadati</taxon>
        <taxon>Pseudomonadota</taxon>
        <taxon>Alphaproteobacteria</taxon>
        <taxon>Rhodobacterales</taxon>
        <taxon>Roseobacteraceae</taxon>
        <taxon>Seohaeicola</taxon>
    </lineage>
</organism>
<dbReference type="Gene3D" id="2.120.10.30">
    <property type="entry name" value="TolB, C-terminal domain"/>
    <property type="match status" value="1"/>
</dbReference>
<dbReference type="RefSeq" id="WP_189682208.1">
    <property type="nucleotide sequence ID" value="NZ_BNCJ01000019.1"/>
</dbReference>
<reference evidence="1" key="1">
    <citation type="journal article" date="2014" name="Int. J. Syst. Evol. Microbiol.">
        <title>Complete genome sequence of Corynebacterium casei LMG S-19264T (=DSM 44701T), isolated from a smear-ripened cheese.</title>
        <authorList>
            <consortium name="US DOE Joint Genome Institute (JGI-PGF)"/>
            <person name="Walter F."/>
            <person name="Albersmeier A."/>
            <person name="Kalinowski J."/>
            <person name="Ruckert C."/>
        </authorList>
    </citation>
    <scope>NUCLEOTIDE SEQUENCE</scope>
    <source>
        <strain evidence="1">KCTC 42650</strain>
    </source>
</reference>
<dbReference type="AlphaFoldDB" id="A0A8J3H281"/>
<evidence type="ECO:0000313" key="1">
    <source>
        <dbReference type="EMBL" id="GHF67340.1"/>
    </source>
</evidence>
<dbReference type="Proteomes" id="UP000626220">
    <property type="component" value="Unassembled WGS sequence"/>
</dbReference>
<name>A0A8J3H281_9RHOB</name>
<keyword evidence="2" id="KW-1185">Reference proteome</keyword>
<comment type="caution">
    <text evidence="1">The sequence shown here is derived from an EMBL/GenBank/DDBJ whole genome shotgun (WGS) entry which is preliminary data.</text>
</comment>
<protein>
    <recommendedName>
        <fullName evidence="3">Strictosidine synthase</fullName>
    </recommendedName>
</protein>
<proteinExistence type="predicted"/>
<evidence type="ECO:0000313" key="2">
    <source>
        <dbReference type="Proteomes" id="UP000626220"/>
    </source>
</evidence>
<sequence>MMLDRLKTWYDGFRGAGDHAITVPPMDGALRPNTALDEARTLFDWPSPDNVATDGDTAVFSSGAEVLRVRPGEAPVHLRTHPAPVTALAAHQGALATALATGEVLISGGPHDGQRLAASADLPISCPVALAFRDGDTLLIGNGSDRHDAGEWRHDLLTRTASGSVWQVDLKTGAAECLARNLAWPRGLLPLPEGVLVSEAWRARLVVLRPGAEPDPVSTELPAYPGGLSAAPDGGVFVSLFAPRRRLTELVMRETAYRDRMMAEIEPEYWISPSLRPMESYYEPLQGGTLKKLAMLKPWAPSRSYGLVLELDSSFDARRSFHSRADGTRHGISSTALIGGTLVVAATGGDVMVALDMEGV</sequence>
<dbReference type="SUPFAM" id="SSF63829">
    <property type="entry name" value="Calcium-dependent phosphotriesterase"/>
    <property type="match status" value="1"/>
</dbReference>
<dbReference type="InterPro" id="IPR011042">
    <property type="entry name" value="6-blade_b-propeller_TolB-like"/>
</dbReference>